<proteinExistence type="predicted"/>
<dbReference type="EC" id="3.6.4.13" evidence="1"/>
<keyword evidence="2" id="KW-1185">Reference proteome</keyword>
<accession>A0ACC2SD25</accession>
<keyword evidence="1" id="KW-0378">Hydrolase</keyword>
<sequence length="679" mass="75259">MGKNNNTKKGDDDFIRTIHDGQIVPDLEQEINEVKSKGGKNLKDKQSKKPNNKKTKAEKTSEDADFDIDPGFTFDTDENTIVASNFHVLGFGAARDGLRVRSTENKRTSINEKISLQLAKDKVKRINKNKDAEGNDATEEQEATSDQEQNLFAESDQDIASDSDESEDGSEEDIMEKRRQDDSDEEHEETAEEKARKDAYFAPESESGSVLGQADTFATMNLSRPILKGLSGLGFVRPTPIQARAIPVALMGKDVCGGAVTGSGKTAAFIVPILERLLYKPRAVALTRVLVLCPTRELAIQCHNVATKIGTYADITFCLCVGGLSIKSQEANLKMQPDFVIATPGRLIDHLRNSASFNLDSIEILVMDEADRMLEDGFADELNEIVSACPKERQTMLFSATMTENVDELIRLSLRRPVRLMVDSSKTAAKRLIQEFVRVRAHRESDRAALLASLCRSKFKSKCIVFFRSKAAAHQMKIVYGLLGLKASELHGNLSQEQRIQALEDFRDGTVDFLLATDLAARGLDIQGVDTVINYNMPSNFSQYLHRVGRTARAGRAGRSVSLVGEGDRKVLKAAIKSINSVDSTVTVSSVKHRTVPQEVVEKLNLKLANIAPKITAILQEEKEEKMIKKGLMEANKASNFINHEDEIKSRPARSWFQSSQEKKKAKTLDGKAFKRAKH</sequence>
<reference evidence="1" key="1">
    <citation type="submission" date="2022-04" db="EMBL/GenBank/DDBJ databases">
        <title>Genome of the entomopathogenic fungus Entomophthora muscae.</title>
        <authorList>
            <person name="Elya C."/>
            <person name="Lovett B.R."/>
            <person name="Lee E."/>
            <person name="Macias A.M."/>
            <person name="Hajek A.E."/>
            <person name="De Bivort B.L."/>
            <person name="Kasson M.T."/>
            <person name="De Fine Licht H.H."/>
            <person name="Stajich J.E."/>
        </authorList>
    </citation>
    <scope>NUCLEOTIDE SEQUENCE</scope>
    <source>
        <strain evidence="1">Berkeley</strain>
    </source>
</reference>
<comment type="caution">
    <text evidence="1">The sequence shown here is derived from an EMBL/GenBank/DDBJ whole genome shotgun (WGS) entry which is preliminary data.</text>
</comment>
<evidence type="ECO:0000313" key="1">
    <source>
        <dbReference type="EMBL" id="KAJ9060316.1"/>
    </source>
</evidence>
<gene>
    <name evidence="1" type="primary">DRS1_2</name>
    <name evidence="1" type="ORF">DSO57_1032102</name>
</gene>
<organism evidence="1 2">
    <name type="scientific">Entomophthora muscae</name>
    <dbReference type="NCBI Taxonomy" id="34485"/>
    <lineage>
        <taxon>Eukaryota</taxon>
        <taxon>Fungi</taxon>
        <taxon>Fungi incertae sedis</taxon>
        <taxon>Zoopagomycota</taxon>
        <taxon>Entomophthoromycotina</taxon>
        <taxon>Entomophthoromycetes</taxon>
        <taxon>Entomophthorales</taxon>
        <taxon>Entomophthoraceae</taxon>
        <taxon>Entomophthora</taxon>
    </lineage>
</organism>
<dbReference type="EMBL" id="QTSX02005208">
    <property type="protein sequence ID" value="KAJ9060316.1"/>
    <property type="molecule type" value="Genomic_DNA"/>
</dbReference>
<protein>
    <submittedName>
        <fullName evidence="1">Nucleolar DEAD-box protein required for synthesis of 60S ribosomal subunit</fullName>
        <ecNumber evidence="1">3.6.4.13</ecNumber>
    </submittedName>
</protein>
<dbReference type="Proteomes" id="UP001165960">
    <property type="component" value="Unassembled WGS sequence"/>
</dbReference>
<name>A0ACC2SD25_9FUNG</name>
<evidence type="ECO:0000313" key="2">
    <source>
        <dbReference type="Proteomes" id="UP001165960"/>
    </source>
</evidence>